<dbReference type="InterPro" id="IPR000953">
    <property type="entry name" value="Chromo/chromo_shadow_dom"/>
</dbReference>
<dbReference type="GO" id="GO:0005634">
    <property type="term" value="C:nucleus"/>
    <property type="evidence" value="ECO:0007669"/>
    <property type="project" value="UniProtKB-SubCell"/>
</dbReference>
<organism evidence="5 10">
    <name type="scientific">Astyanax mexicanus</name>
    <name type="common">Blind cave fish</name>
    <name type="synonym">Astyanax fasciatus mexicanus</name>
    <dbReference type="NCBI Taxonomy" id="7994"/>
    <lineage>
        <taxon>Eukaryota</taxon>
        <taxon>Metazoa</taxon>
        <taxon>Chordata</taxon>
        <taxon>Craniata</taxon>
        <taxon>Vertebrata</taxon>
        <taxon>Euteleostomi</taxon>
        <taxon>Actinopterygii</taxon>
        <taxon>Neopterygii</taxon>
        <taxon>Teleostei</taxon>
        <taxon>Ostariophysi</taxon>
        <taxon>Characiformes</taxon>
        <taxon>Characoidei</taxon>
        <taxon>Acestrorhamphidae</taxon>
        <taxon>Acestrorhamphinae</taxon>
        <taxon>Astyanax</taxon>
    </lineage>
</organism>
<evidence type="ECO:0000313" key="4">
    <source>
        <dbReference type="EMBL" id="KAG9269820.1"/>
    </source>
</evidence>
<dbReference type="EMBL" id="JAICCE010000011">
    <property type="protein sequence ID" value="KAG9271247.1"/>
    <property type="molecule type" value="Genomic_DNA"/>
</dbReference>
<dbReference type="InterPro" id="IPR016197">
    <property type="entry name" value="Chromo-like_dom_sf"/>
</dbReference>
<dbReference type="PROSITE" id="PS50013">
    <property type="entry name" value="CHROMO_2"/>
    <property type="match status" value="1"/>
</dbReference>
<dbReference type="SUPFAM" id="SSF54160">
    <property type="entry name" value="Chromo domain-like"/>
    <property type="match status" value="1"/>
</dbReference>
<dbReference type="EMBL" id="JAICCE010000004">
    <property type="protein sequence ID" value="KAG9278019.1"/>
    <property type="molecule type" value="Genomic_DNA"/>
</dbReference>
<feature type="compositionally biased region" description="Basic residues" evidence="2">
    <location>
        <begin position="181"/>
        <end position="192"/>
    </location>
</feature>
<evidence type="ECO:0000313" key="6">
    <source>
        <dbReference type="EMBL" id="KAG9271261.1"/>
    </source>
</evidence>
<reference evidence="5 10" key="1">
    <citation type="submission" date="2021-07" db="EMBL/GenBank/DDBJ databases">
        <authorList>
            <person name="Imarazene B."/>
            <person name="Zahm M."/>
            <person name="Klopp C."/>
            <person name="Cabau C."/>
            <person name="Beille S."/>
            <person name="Jouanno E."/>
            <person name="Castinel A."/>
            <person name="Lluch J."/>
            <person name="Gil L."/>
            <person name="Kuchtly C."/>
            <person name="Lopez Roques C."/>
            <person name="Donnadieu C."/>
            <person name="Parrinello H."/>
            <person name="Journot L."/>
            <person name="Du K."/>
            <person name="Schartl M."/>
            <person name="Retaux S."/>
            <person name="Guiguen Y."/>
        </authorList>
    </citation>
    <scope>NUCLEOTIDE SEQUENCE [LARGE SCALE GENOMIC DNA]</scope>
    <source>
        <strain evidence="5">Pach_M1</strain>
        <tissue evidence="5">Testis</tissue>
    </source>
</reference>
<dbReference type="CDD" id="cd00024">
    <property type="entry name" value="CD_CSD"/>
    <property type="match status" value="1"/>
</dbReference>
<comment type="caution">
    <text evidence="5">The sequence shown here is derived from an EMBL/GenBank/DDBJ whole genome shotgun (WGS) entry which is preliminary data.</text>
</comment>
<dbReference type="Proteomes" id="UP000752171">
    <property type="component" value="Unassembled WGS sequence"/>
</dbReference>
<name>A0A8T2LK76_ASTMX</name>
<gene>
    <name evidence="5" type="ORF">AMEX_G14142</name>
    <name evidence="6" type="ORF">AMEX_G14156</name>
    <name evidence="4" type="ORF">AMEX_G16892</name>
    <name evidence="8" type="ORF">AMEX_G5238</name>
    <name evidence="9" type="ORF">AMEX_G5566</name>
    <name evidence="7" type="ORF">AMEX_G5809</name>
</gene>
<feature type="compositionally biased region" description="Basic and acidic residues" evidence="2">
    <location>
        <begin position="168"/>
        <end position="180"/>
    </location>
</feature>
<evidence type="ECO:0000259" key="3">
    <source>
        <dbReference type="PROSITE" id="PS50013"/>
    </source>
</evidence>
<dbReference type="EMBL" id="JAICCE010000003">
    <property type="protein sequence ID" value="KAG9279989.1"/>
    <property type="molecule type" value="Genomic_DNA"/>
</dbReference>
<dbReference type="EMBL" id="JAICCE010000013">
    <property type="protein sequence ID" value="KAG9269820.1"/>
    <property type="molecule type" value="Genomic_DNA"/>
</dbReference>
<dbReference type="AlphaFoldDB" id="A0A8T2LK76"/>
<evidence type="ECO:0000313" key="8">
    <source>
        <dbReference type="EMBL" id="KAG9279693.1"/>
    </source>
</evidence>
<evidence type="ECO:0000313" key="5">
    <source>
        <dbReference type="EMBL" id="KAG9271247.1"/>
    </source>
</evidence>
<evidence type="ECO:0000313" key="9">
    <source>
        <dbReference type="EMBL" id="KAG9279989.1"/>
    </source>
</evidence>
<protein>
    <recommendedName>
        <fullName evidence="3">Chromo domain-containing protein</fullName>
    </recommendedName>
</protein>
<feature type="domain" description="Chromo" evidence="3">
    <location>
        <begin position="206"/>
        <end position="250"/>
    </location>
</feature>
<evidence type="ECO:0000256" key="1">
    <source>
        <dbReference type="ARBA" id="ARBA00004123"/>
    </source>
</evidence>
<dbReference type="Gene3D" id="2.40.50.40">
    <property type="match status" value="1"/>
</dbReference>
<evidence type="ECO:0000313" key="10">
    <source>
        <dbReference type="Proteomes" id="UP000752171"/>
    </source>
</evidence>
<proteinExistence type="predicted"/>
<dbReference type="EMBL" id="JAICCE010000011">
    <property type="protein sequence ID" value="KAG9271261.1"/>
    <property type="molecule type" value="Genomic_DNA"/>
</dbReference>
<sequence>MPNAGTTKRKCIGCPELLGNAKKKCPSCMAIQPYKAKLKAKRTKFNEVKEEWVEKTKKHCNRTRVMDGAHLLVDKLCVLGFYPLLFYGQKVKGRNSYQAHIIIPEKVKEAFCGHAVFTTMKSLYEKLLKVYTETNENVTVSGVEQDPCAAANNLQLSKQELMSSIPAQDEKQHPSDNSDRCRKHVPNNKRKKNQEECTIHLNADTYPYEKIIRRRVREGKKEVLVRWKPCSGCGLAWKDTWEPSDEFGGD</sequence>
<feature type="region of interest" description="Disordered" evidence="2">
    <location>
        <begin position="165"/>
        <end position="194"/>
    </location>
</feature>
<dbReference type="EMBL" id="JAICCE010000003">
    <property type="protein sequence ID" value="KAG9279693.1"/>
    <property type="molecule type" value="Genomic_DNA"/>
</dbReference>
<evidence type="ECO:0000256" key="2">
    <source>
        <dbReference type="SAM" id="MobiDB-lite"/>
    </source>
</evidence>
<accession>A0A8T2LK76</accession>
<comment type="subcellular location">
    <subcellularLocation>
        <location evidence="1">Nucleus</location>
    </subcellularLocation>
</comment>
<evidence type="ECO:0000313" key="7">
    <source>
        <dbReference type="EMBL" id="KAG9278019.1"/>
    </source>
</evidence>